<accession>A0ABP9DCL4</accession>
<dbReference type="Proteomes" id="UP001500298">
    <property type="component" value="Unassembled WGS sequence"/>
</dbReference>
<name>A0ABP9DCL4_9BACT</name>
<dbReference type="Gene3D" id="2.60.40.2030">
    <property type="match status" value="1"/>
</dbReference>
<evidence type="ECO:0000313" key="1">
    <source>
        <dbReference type="EMBL" id="GAA4833586.1"/>
    </source>
</evidence>
<protein>
    <recommendedName>
        <fullName evidence="3">Calx-beta domain-containing protein</fullName>
    </recommendedName>
</protein>
<dbReference type="SUPFAM" id="SSF141072">
    <property type="entry name" value="CalX-like"/>
    <property type="match status" value="1"/>
</dbReference>
<sequence>MVGLAACEEHQDAIYTGPISVSLVEGGSIELSESPEEQNVSIEVRLTAGEAVQEDITVAYSIEGEGWQNRVQDLSGGSVTIPAGEYLATINLKVLDNSDQDGDQEFALNLTEVTNGNAIIGLGGSESFKTMGLMVLDDEFNPCGDVGAAFFGKDVVLEYRDGAYDGDNDGTVGKPSDAACDGLRIVGDALNWVSGAFDIQIDETSGSVSVPKQIYLSDGDDYWIEGTGTYNLTEGTITLDVYYLDYTGGTDEAEVDLAADGYAGTITVRLK</sequence>
<comment type="caution">
    <text evidence="1">The sequence shown here is derived from an EMBL/GenBank/DDBJ whole genome shotgun (WGS) entry which is preliminary data.</text>
</comment>
<dbReference type="EMBL" id="BAABJX010000028">
    <property type="protein sequence ID" value="GAA4833586.1"/>
    <property type="molecule type" value="Genomic_DNA"/>
</dbReference>
<evidence type="ECO:0008006" key="3">
    <source>
        <dbReference type="Google" id="ProtNLM"/>
    </source>
</evidence>
<organism evidence="1 2">
    <name type="scientific">Algivirga pacifica</name>
    <dbReference type="NCBI Taxonomy" id="1162670"/>
    <lineage>
        <taxon>Bacteria</taxon>
        <taxon>Pseudomonadati</taxon>
        <taxon>Bacteroidota</taxon>
        <taxon>Cytophagia</taxon>
        <taxon>Cytophagales</taxon>
        <taxon>Flammeovirgaceae</taxon>
        <taxon>Algivirga</taxon>
    </lineage>
</organism>
<gene>
    <name evidence="1" type="ORF">GCM10023331_18530</name>
</gene>
<evidence type="ECO:0000313" key="2">
    <source>
        <dbReference type="Proteomes" id="UP001500298"/>
    </source>
</evidence>
<proteinExistence type="predicted"/>
<dbReference type="InterPro" id="IPR038081">
    <property type="entry name" value="CalX-like_sf"/>
</dbReference>
<reference evidence="2" key="1">
    <citation type="journal article" date="2019" name="Int. J. Syst. Evol. Microbiol.">
        <title>The Global Catalogue of Microorganisms (GCM) 10K type strain sequencing project: providing services to taxonomists for standard genome sequencing and annotation.</title>
        <authorList>
            <consortium name="The Broad Institute Genomics Platform"/>
            <consortium name="The Broad Institute Genome Sequencing Center for Infectious Disease"/>
            <person name="Wu L."/>
            <person name="Ma J."/>
        </authorList>
    </citation>
    <scope>NUCLEOTIDE SEQUENCE [LARGE SCALE GENOMIC DNA]</scope>
    <source>
        <strain evidence="2">JCM 18326</strain>
    </source>
</reference>
<keyword evidence="2" id="KW-1185">Reference proteome</keyword>